<feature type="region of interest" description="Disordered" evidence="1">
    <location>
        <begin position="137"/>
        <end position="159"/>
    </location>
</feature>
<keyword evidence="3" id="KW-1185">Reference proteome</keyword>
<protein>
    <submittedName>
        <fullName evidence="2">Uncharacterized protein</fullName>
    </submittedName>
</protein>
<gene>
    <name evidence="2" type="ORF">M407DRAFT_33291</name>
</gene>
<proteinExistence type="predicted"/>
<dbReference type="EMBL" id="KN823437">
    <property type="protein sequence ID" value="KIO17050.1"/>
    <property type="molecule type" value="Genomic_DNA"/>
</dbReference>
<dbReference type="AlphaFoldDB" id="A0A0C3PR08"/>
<feature type="compositionally biased region" description="Basic and acidic residues" evidence="1">
    <location>
        <begin position="141"/>
        <end position="159"/>
    </location>
</feature>
<organism evidence="2 3">
    <name type="scientific">Tulasnella calospora MUT 4182</name>
    <dbReference type="NCBI Taxonomy" id="1051891"/>
    <lineage>
        <taxon>Eukaryota</taxon>
        <taxon>Fungi</taxon>
        <taxon>Dikarya</taxon>
        <taxon>Basidiomycota</taxon>
        <taxon>Agaricomycotina</taxon>
        <taxon>Agaricomycetes</taxon>
        <taxon>Cantharellales</taxon>
        <taxon>Tulasnellaceae</taxon>
        <taxon>Tulasnella</taxon>
    </lineage>
</organism>
<sequence length="179" mass="19692">MSALAIPGSSVNIYPRKKDDLRYLDAAWKSTNDERGLYCNLLVVESGNNIREGRSTADLEDSQPVRCHVPPSASSAPPSCLFTNRNSSKINGKSDIAGPAQFVFDLHRFSATTSLQTTAACEIISDPQLHLARRPAPTFTRETELTKMKPERQPEDRNDASAKAIPGIYWPQTGMRLGC</sequence>
<evidence type="ECO:0000256" key="1">
    <source>
        <dbReference type="SAM" id="MobiDB-lite"/>
    </source>
</evidence>
<name>A0A0C3PR08_9AGAM</name>
<dbReference type="HOGENOM" id="CLU_1504537_0_0_1"/>
<evidence type="ECO:0000313" key="2">
    <source>
        <dbReference type="EMBL" id="KIO17050.1"/>
    </source>
</evidence>
<accession>A0A0C3PR08</accession>
<reference evidence="2 3" key="1">
    <citation type="submission" date="2014-04" db="EMBL/GenBank/DDBJ databases">
        <authorList>
            <consortium name="DOE Joint Genome Institute"/>
            <person name="Kuo A."/>
            <person name="Girlanda M."/>
            <person name="Perotto S."/>
            <person name="Kohler A."/>
            <person name="Nagy L.G."/>
            <person name="Floudas D."/>
            <person name="Copeland A."/>
            <person name="Barry K.W."/>
            <person name="Cichocki N."/>
            <person name="Veneault-Fourrey C."/>
            <person name="LaButti K."/>
            <person name="Lindquist E.A."/>
            <person name="Lipzen A."/>
            <person name="Lundell T."/>
            <person name="Morin E."/>
            <person name="Murat C."/>
            <person name="Sun H."/>
            <person name="Tunlid A."/>
            <person name="Henrissat B."/>
            <person name="Grigoriev I.V."/>
            <person name="Hibbett D.S."/>
            <person name="Martin F."/>
            <person name="Nordberg H.P."/>
            <person name="Cantor M.N."/>
            <person name="Hua S.X."/>
        </authorList>
    </citation>
    <scope>NUCLEOTIDE SEQUENCE [LARGE SCALE GENOMIC DNA]</scope>
    <source>
        <strain evidence="2 3">MUT 4182</strain>
    </source>
</reference>
<dbReference type="Proteomes" id="UP000054248">
    <property type="component" value="Unassembled WGS sequence"/>
</dbReference>
<reference evidence="3" key="2">
    <citation type="submission" date="2015-01" db="EMBL/GenBank/DDBJ databases">
        <title>Evolutionary Origins and Diversification of the Mycorrhizal Mutualists.</title>
        <authorList>
            <consortium name="DOE Joint Genome Institute"/>
            <consortium name="Mycorrhizal Genomics Consortium"/>
            <person name="Kohler A."/>
            <person name="Kuo A."/>
            <person name="Nagy L.G."/>
            <person name="Floudas D."/>
            <person name="Copeland A."/>
            <person name="Barry K.W."/>
            <person name="Cichocki N."/>
            <person name="Veneault-Fourrey C."/>
            <person name="LaButti K."/>
            <person name="Lindquist E.A."/>
            <person name="Lipzen A."/>
            <person name="Lundell T."/>
            <person name="Morin E."/>
            <person name="Murat C."/>
            <person name="Riley R."/>
            <person name="Ohm R."/>
            <person name="Sun H."/>
            <person name="Tunlid A."/>
            <person name="Henrissat B."/>
            <person name="Grigoriev I.V."/>
            <person name="Hibbett D.S."/>
            <person name="Martin F."/>
        </authorList>
    </citation>
    <scope>NUCLEOTIDE SEQUENCE [LARGE SCALE GENOMIC DNA]</scope>
    <source>
        <strain evidence="3">MUT 4182</strain>
    </source>
</reference>
<evidence type="ECO:0000313" key="3">
    <source>
        <dbReference type="Proteomes" id="UP000054248"/>
    </source>
</evidence>